<reference evidence="4 5" key="1">
    <citation type="submission" date="2016-11" db="EMBL/GenBank/DDBJ databases">
        <authorList>
            <person name="Jaros S."/>
            <person name="Januszkiewicz K."/>
            <person name="Wedrychowicz H."/>
        </authorList>
    </citation>
    <scope>NUCLEOTIDE SEQUENCE [LARGE SCALE GENOMIC DNA]</scope>
    <source>
        <strain evidence="4 5">DSM 18899</strain>
    </source>
</reference>
<keyword evidence="3" id="KW-0378">Hydrolase</keyword>
<evidence type="ECO:0000256" key="3">
    <source>
        <dbReference type="RuleBase" id="RU363015"/>
    </source>
</evidence>
<dbReference type="STRING" id="1121279.SAMN02745887_03112"/>
<dbReference type="RefSeq" id="WP_072429605.1">
    <property type="nucleotide sequence ID" value="NZ_FPKR01000013.1"/>
</dbReference>
<dbReference type="InterPro" id="IPR031100">
    <property type="entry name" value="LOG_fam"/>
</dbReference>
<keyword evidence="3" id="KW-0203">Cytokinin biosynthesis</keyword>
<dbReference type="Gene3D" id="3.40.50.450">
    <property type="match status" value="1"/>
</dbReference>
<organism evidence="4 5">
    <name type="scientific">Chitinimonas taiwanensis DSM 18899</name>
    <dbReference type="NCBI Taxonomy" id="1121279"/>
    <lineage>
        <taxon>Bacteria</taxon>
        <taxon>Pseudomonadati</taxon>
        <taxon>Pseudomonadota</taxon>
        <taxon>Betaproteobacteria</taxon>
        <taxon>Neisseriales</taxon>
        <taxon>Chitinibacteraceae</taxon>
        <taxon>Chitinimonas</taxon>
    </lineage>
</organism>
<dbReference type="OrthoDB" id="9801098at2"/>
<dbReference type="EMBL" id="FPKR01000013">
    <property type="protein sequence ID" value="SFZ78665.1"/>
    <property type="molecule type" value="Genomic_DNA"/>
</dbReference>
<comment type="similarity">
    <text evidence="2 3">Belongs to the LOG family.</text>
</comment>
<dbReference type="GO" id="GO:0005829">
    <property type="term" value="C:cytosol"/>
    <property type="evidence" value="ECO:0007669"/>
    <property type="project" value="TreeGrafter"/>
</dbReference>
<gene>
    <name evidence="4" type="ORF">SAMN02745887_03112</name>
</gene>
<protein>
    <recommendedName>
        <fullName evidence="3">Cytokinin riboside 5'-monophosphate phosphoribohydrolase</fullName>
        <ecNumber evidence="3">3.2.2.n1</ecNumber>
    </recommendedName>
</protein>
<dbReference type="GO" id="GO:0009691">
    <property type="term" value="P:cytokinin biosynthetic process"/>
    <property type="evidence" value="ECO:0007669"/>
    <property type="project" value="UniProtKB-UniRule"/>
</dbReference>
<evidence type="ECO:0000256" key="1">
    <source>
        <dbReference type="ARBA" id="ARBA00000274"/>
    </source>
</evidence>
<dbReference type="PANTHER" id="PTHR31223:SF70">
    <property type="entry name" value="LOG FAMILY PROTEIN YJL055W"/>
    <property type="match status" value="1"/>
</dbReference>
<keyword evidence="5" id="KW-1185">Reference proteome</keyword>
<sequence>MRAICVFCGAAFGNRPVYQAAATALGHTLAEQQLELVWGGGKVGLMGVVADAVLARGGQTLGVIPSFMVEKELAHPDSTELIEVDSMHSRKALMAERADGFIALPGGFGTLDELFEIMTWAQLHIHAKPIGLLNVNGYFDPLLAWIKQAEEEGFVRSAHRQLFHVADTPETLLALMRAHQAPQGDWASKVAFSQG</sequence>
<dbReference type="PANTHER" id="PTHR31223">
    <property type="entry name" value="LOG FAMILY PROTEIN YJL055W"/>
    <property type="match status" value="1"/>
</dbReference>
<name>A0A1K2HQ22_9NEIS</name>
<proteinExistence type="inferred from homology"/>
<evidence type="ECO:0000313" key="4">
    <source>
        <dbReference type="EMBL" id="SFZ78665.1"/>
    </source>
</evidence>
<dbReference type="SUPFAM" id="SSF102405">
    <property type="entry name" value="MCP/YpsA-like"/>
    <property type="match status" value="1"/>
</dbReference>
<comment type="catalytic activity">
    <reaction evidence="1">
        <text>AMP + H2O = D-ribose 5-phosphate + adenine</text>
        <dbReference type="Rhea" id="RHEA:20129"/>
        <dbReference type="ChEBI" id="CHEBI:15377"/>
        <dbReference type="ChEBI" id="CHEBI:16708"/>
        <dbReference type="ChEBI" id="CHEBI:78346"/>
        <dbReference type="ChEBI" id="CHEBI:456215"/>
        <dbReference type="EC" id="3.2.2.4"/>
    </reaction>
</comment>
<dbReference type="GO" id="GO:0008714">
    <property type="term" value="F:AMP nucleosidase activity"/>
    <property type="evidence" value="ECO:0007669"/>
    <property type="project" value="UniProtKB-EC"/>
</dbReference>
<dbReference type="EC" id="3.2.2.n1" evidence="3"/>
<evidence type="ECO:0000313" key="5">
    <source>
        <dbReference type="Proteomes" id="UP000186513"/>
    </source>
</evidence>
<dbReference type="Proteomes" id="UP000186513">
    <property type="component" value="Unassembled WGS sequence"/>
</dbReference>
<dbReference type="Pfam" id="PF03641">
    <property type="entry name" value="Lysine_decarbox"/>
    <property type="match status" value="1"/>
</dbReference>
<dbReference type="InterPro" id="IPR005269">
    <property type="entry name" value="LOG"/>
</dbReference>
<evidence type="ECO:0000256" key="2">
    <source>
        <dbReference type="ARBA" id="ARBA00006763"/>
    </source>
</evidence>
<dbReference type="AlphaFoldDB" id="A0A1K2HQ22"/>
<accession>A0A1K2HQ22</accession>
<dbReference type="NCBIfam" id="TIGR00730">
    <property type="entry name" value="Rossman fold protein, TIGR00730 family"/>
    <property type="match status" value="1"/>
</dbReference>